<protein>
    <recommendedName>
        <fullName evidence="9">Thiamine-phosphate synthase</fullName>
        <shortName evidence="9">TP synthase</shortName>
        <shortName evidence="9">TPS</shortName>
        <ecNumber evidence="9">2.5.1.3</ecNumber>
    </recommendedName>
    <alternativeName>
        <fullName evidence="9">Thiamine-phosphate pyrophosphorylase</fullName>
        <shortName evidence="9">TMP pyrophosphorylase</shortName>
        <shortName evidence="9">TMP-PPase</shortName>
    </alternativeName>
</protein>
<dbReference type="SUPFAM" id="SSF51391">
    <property type="entry name" value="Thiamin phosphate synthase"/>
    <property type="match status" value="1"/>
</dbReference>
<reference evidence="14" key="1">
    <citation type="submission" date="2016-01" db="EMBL/GenBank/DDBJ databases">
        <title>Draft genome of Chromobacterium sp. F49.</title>
        <authorList>
            <person name="Hong K.W."/>
        </authorList>
    </citation>
    <scope>NUCLEOTIDE SEQUENCE [LARGE SCALE GENOMIC DNA]</scope>
    <source>
        <strain evidence="14">CN10</strain>
    </source>
</reference>
<evidence type="ECO:0000256" key="7">
    <source>
        <dbReference type="ARBA" id="ARBA00047851"/>
    </source>
</evidence>
<name>A0A163BT60_9NEIS</name>
<feature type="domain" description="Thiamine phosphate synthase/TenI" evidence="12">
    <location>
        <begin position="8"/>
        <end position="187"/>
    </location>
</feature>
<dbReference type="GO" id="GO:0005737">
    <property type="term" value="C:cytoplasm"/>
    <property type="evidence" value="ECO:0007669"/>
    <property type="project" value="TreeGrafter"/>
</dbReference>
<feature type="binding site" evidence="9">
    <location>
        <position position="89"/>
    </location>
    <ligand>
        <name>Mg(2+)</name>
        <dbReference type="ChEBI" id="CHEBI:18420"/>
    </ligand>
</feature>
<feature type="binding site" evidence="9">
    <location>
        <begin position="184"/>
        <end position="185"/>
    </location>
    <ligand>
        <name>2-[(2R,5Z)-2-carboxy-4-methylthiazol-5(2H)-ylidene]ethyl phosphate</name>
        <dbReference type="ChEBI" id="CHEBI:62899"/>
    </ligand>
</feature>
<gene>
    <name evidence="9" type="primary">thiE</name>
    <name evidence="13" type="ORF">AVW16_13460</name>
</gene>
<accession>A0A163BT60</accession>
<sequence>MTKPFGGLYAITPDTADTASLLARTRAILAGGAAILQYRNKSSDAALRREQGLGLLALCREHGAIFLVNDDVELARALGADGVHVGRDDAGIADARRVLGANAIVGASCYDKIELAEAAVARGASYVAFGAVFASSVKPEAVRAPLSLFADAKRLAVPSVAIGGISPANARQVVEAGADAISLISALYDAADPTAVARELAALYR</sequence>
<evidence type="ECO:0000256" key="6">
    <source>
        <dbReference type="ARBA" id="ARBA00047334"/>
    </source>
</evidence>
<comment type="catalytic activity">
    <reaction evidence="8 9 10">
        <text>2-[(2R,5Z)-2-carboxy-4-methylthiazol-5(2H)-ylidene]ethyl phosphate + 4-amino-2-methyl-5-(diphosphooxymethyl)pyrimidine + 2 H(+) = thiamine phosphate + CO2 + diphosphate</text>
        <dbReference type="Rhea" id="RHEA:47844"/>
        <dbReference type="ChEBI" id="CHEBI:15378"/>
        <dbReference type="ChEBI" id="CHEBI:16526"/>
        <dbReference type="ChEBI" id="CHEBI:33019"/>
        <dbReference type="ChEBI" id="CHEBI:37575"/>
        <dbReference type="ChEBI" id="CHEBI:57841"/>
        <dbReference type="ChEBI" id="CHEBI:62899"/>
        <dbReference type="EC" id="2.5.1.3"/>
    </reaction>
</comment>
<dbReference type="AlphaFoldDB" id="A0A163BT60"/>
<evidence type="ECO:0000256" key="3">
    <source>
        <dbReference type="ARBA" id="ARBA00022723"/>
    </source>
</evidence>
<evidence type="ECO:0000256" key="5">
    <source>
        <dbReference type="ARBA" id="ARBA00022977"/>
    </source>
</evidence>
<evidence type="ECO:0000256" key="11">
    <source>
        <dbReference type="RuleBase" id="RU004253"/>
    </source>
</evidence>
<comment type="cofactor">
    <cofactor evidence="9">
        <name>Mg(2+)</name>
        <dbReference type="ChEBI" id="CHEBI:18420"/>
    </cofactor>
    <text evidence="9">Binds 1 Mg(2+) ion per subunit.</text>
</comment>
<comment type="catalytic activity">
    <reaction evidence="7 9 10">
        <text>2-(2-carboxy-4-methylthiazol-5-yl)ethyl phosphate + 4-amino-2-methyl-5-(diphosphooxymethyl)pyrimidine + 2 H(+) = thiamine phosphate + CO2 + diphosphate</text>
        <dbReference type="Rhea" id="RHEA:47848"/>
        <dbReference type="ChEBI" id="CHEBI:15378"/>
        <dbReference type="ChEBI" id="CHEBI:16526"/>
        <dbReference type="ChEBI" id="CHEBI:33019"/>
        <dbReference type="ChEBI" id="CHEBI:37575"/>
        <dbReference type="ChEBI" id="CHEBI:57841"/>
        <dbReference type="ChEBI" id="CHEBI:62890"/>
        <dbReference type="EC" id="2.5.1.3"/>
    </reaction>
</comment>
<dbReference type="InterPro" id="IPR022998">
    <property type="entry name" value="ThiamineP_synth_TenI"/>
</dbReference>
<dbReference type="NCBIfam" id="TIGR00693">
    <property type="entry name" value="thiE"/>
    <property type="match status" value="1"/>
</dbReference>
<evidence type="ECO:0000259" key="12">
    <source>
        <dbReference type="Pfam" id="PF02581"/>
    </source>
</evidence>
<feature type="binding site" evidence="9">
    <location>
        <position position="164"/>
    </location>
    <ligand>
        <name>2-[(2R,5Z)-2-carboxy-4-methylthiazol-5(2H)-ylidene]ethyl phosphate</name>
        <dbReference type="ChEBI" id="CHEBI:62899"/>
    </ligand>
</feature>
<dbReference type="OrthoDB" id="9810880at2"/>
<dbReference type="Gene3D" id="3.20.20.70">
    <property type="entry name" value="Aldolase class I"/>
    <property type="match status" value="1"/>
</dbReference>
<dbReference type="GO" id="GO:0004789">
    <property type="term" value="F:thiamine-phosphate diphosphorylase activity"/>
    <property type="evidence" value="ECO:0007669"/>
    <property type="project" value="UniProtKB-UniRule"/>
</dbReference>
<comment type="catalytic activity">
    <reaction evidence="6 9 10">
        <text>4-methyl-5-(2-phosphooxyethyl)-thiazole + 4-amino-2-methyl-5-(diphosphooxymethyl)pyrimidine + H(+) = thiamine phosphate + diphosphate</text>
        <dbReference type="Rhea" id="RHEA:22328"/>
        <dbReference type="ChEBI" id="CHEBI:15378"/>
        <dbReference type="ChEBI" id="CHEBI:33019"/>
        <dbReference type="ChEBI" id="CHEBI:37575"/>
        <dbReference type="ChEBI" id="CHEBI:57841"/>
        <dbReference type="ChEBI" id="CHEBI:58296"/>
        <dbReference type="EC" id="2.5.1.3"/>
    </reaction>
</comment>
<feature type="binding site" evidence="9">
    <location>
        <begin position="37"/>
        <end position="41"/>
    </location>
    <ligand>
        <name>4-amino-2-methyl-5-(diphosphooxymethyl)pyrimidine</name>
        <dbReference type="ChEBI" id="CHEBI:57841"/>
    </ligand>
</feature>
<feature type="binding site" evidence="9">
    <location>
        <position position="138"/>
    </location>
    <ligand>
        <name>4-amino-2-methyl-5-(diphosphooxymethyl)pyrimidine</name>
        <dbReference type="ChEBI" id="CHEBI:57841"/>
    </ligand>
</feature>
<proteinExistence type="inferred from homology"/>
<comment type="function">
    <text evidence="9">Condenses 4-methyl-5-(beta-hydroxyethyl)thiazole monophosphate (THZ-P) and 2-methyl-4-amino-5-hydroxymethyl pyrimidine pyrophosphate (HMP-PP) to form thiamine monophosphate (TMP).</text>
</comment>
<dbReference type="EC" id="2.5.1.3" evidence="9"/>
<dbReference type="PANTHER" id="PTHR20857:SF15">
    <property type="entry name" value="THIAMINE-PHOSPHATE SYNTHASE"/>
    <property type="match status" value="1"/>
</dbReference>
<dbReference type="Pfam" id="PF02581">
    <property type="entry name" value="TMP-TENI"/>
    <property type="match status" value="1"/>
</dbReference>
<dbReference type="PANTHER" id="PTHR20857">
    <property type="entry name" value="THIAMINE-PHOSPHATE PYROPHOSPHORYLASE"/>
    <property type="match status" value="1"/>
</dbReference>
<evidence type="ECO:0000256" key="4">
    <source>
        <dbReference type="ARBA" id="ARBA00022842"/>
    </source>
</evidence>
<dbReference type="InterPro" id="IPR013785">
    <property type="entry name" value="Aldolase_TIM"/>
</dbReference>
<evidence type="ECO:0000256" key="9">
    <source>
        <dbReference type="HAMAP-Rule" id="MF_00097"/>
    </source>
</evidence>
<dbReference type="GO" id="GO:0009229">
    <property type="term" value="P:thiamine diphosphate biosynthetic process"/>
    <property type="evidence" value="ECO:0007669"/>
    <property type="project" value="UniProtKB-UniRule"/>
</dbReference>
<comment type="caution">
    <text evidence="9">Lacks conserved residue(s) required for the propagation of feature annotation.</text>
</comment>
<keyword evidence="4 9" id="KW-0460">Magnesium</keyword>
<evidence type="ECO:0000313" key="13">
    <source>
        <dbReference type="EMBL" id="KZE28872.1"/>
    </source>
</evidence>
<keyword evidence="3 9" id="KW-0479">Metal-binding</keyword>
<dbReference type="HAMAP" id="MF_00097">
    <property type="entry name" value="TMP_synthase"/>
    <property type="match status" value="1"/>
</dbReference>
<dbReference type="Proteomes" id="UP000076625">
    <property type="component" value="Unassembled WGS sequence"/>
</dbReference>
<feature type="binding site" evidence="9">
    <location>
        <position position="70"/>
    </location>
    <ligand>
        <name>Mg(2+)</name>
        <dbReference type="ChEBI" id="CHEBI:18420"/>
    </ligand>
</feature>
<keyword evidence="2 9" id="KW-0808">Transferase</keyword>
<keyword evidence="5 9" id="KW-0784">Thiamine biosynthesis</keyword>
<evidence type="ECO:0000256" key="1">
    <source>
        <dbReference type="ARBA" id="ARBA00005165"/>
    </source>
</evidence>
<organism evidence="13 14">
    <name type="scientific">Crenobacter luteus</name>
    <dbReference type="NCBI Taxonomy" id="1452487"/>
    <lineage>
        <taxon>Bacteria</taxon>
        <taxon>Pseudomonadati</taxon>
        <taxon>Pseudomonadota</taxon>
        <taxon>Betaproteobacteria</taxon>
        <taxon>Neisseriales</taxon>
        <taxon>Neisseriaceae</taxon>
        <taxon>Crenobacter</taxon>
    </lineage>
</organism>
<dbReference type="InterPro" id="IPR036206">
    <property type="entry name" value="ThiamineP_synth_sf"/>
</dbReference>
<dbReference type="EMBL" id="LQQU01000035">
    <property type="protein sequence ID" value="KZE28872.1"/>
    <property type="molecule type" value="Genomic_DNA"/>
</dbReference>
<feature type="binding site" evidence="9">
    <location>
        <position position="108"/>
    </location>
    <ligand>
        <name>4-amino-2-methyl-5-(diphosphooxymethyl)pyrimidine</name>
        <dbReference type="ChEBI" id="CHEBI:57841"/>
    </ligand>
</feature>
<evidence type="ECO:0000256" key="2">
    <source>
        <dbReference type="ARBA" id="ARBA00022679"/>
    </source>
</evidence>
<dbReference type="GO" id="GO:0000287">
    <property type="term" value="F:magnesium ion binding"/>
    <property type="evidence" value="ECO:0007669"/>
    <property type="project" value="UniProtKB-UniRule"/>
</dbReference>
<comment type="pathway">
    <text evidence="1 9 11">Cofactor biosynthesis; thiamine diphosphate biosynthesis; thiamine phosphate from 4-amino-2-methyl-5-diphosphomethylpyrimidine and 4-methyl-5-(2-phosphoethyl)-thiazole: step 1/1.</text>
</comment>
<feature type="binding site" evidence="9">
    <location>
        <position position="69"/>
    </location>
    <ligand>
        <name>4-amino-2-methyl-5-(diphosphooxymethyl)pyrimidine</name>
        <dbReference type="ChEBI" id="CHEBI:57841"/>
    </ligand>
</feature>
<comment type="similarity">
    <text evidence="9 10">Belongs to the thiamine-phosphate synthase family.</text>
</comment>
<evidence type="ECO:0000256" key="10">
    <source>
        <dbReference type="RuleBase" id="RU003826"/>
    </source>
</evidence>
<dbReference type="UniPathway" id="UPA00060">
    <property type="reaction ID" value="UER00141"/>
</dbReference>
<dbReference type="CDD" id="cd00564">
    <property type="entry name" value="TMP_TenI"/>
    <property type="match status" value="1"/>
</dbReference>
<evidence type="ECO:0000313" key="14">
    <source>
        <dbReference type="Proteomes" id="UP000076625"/>
    </source>
</evidence>
<comment type="caution">
    <text evidence="13">The sequence shown here is derived from an EMBL/GenBank/DDBJ whole genome shotgun (WGS) entry which is preliminary data.</text>
</comment>
<dbReference type="RefSeq" id="WP_066613784.1">
    <property type="nucleotide sequence ID" value="NZ_LQQU01000035.1"/>
</dbReference>
<keyword evidence="14" id="KW-1185">Reference proteome</keyword>
<dbReference type="InterPro" id="IPR034291">
    <property type="entry name" value="TMP_synthase"/>
</dbReference>
<evidence type="ECO:0000256" key="8">
    <source>
        <dbReference type="ARBA" id="ARBA00047883"/>
    </source>
</evidence>
<dbReference type="GO" id="GO:0009228">
    <property type="term" value="P:thiamine biosynthetic process"/>
    <property type="evidence" value="ECO:0007669"/>
    <property type="project" value="UniProtKB-KW"/>
</dbReference>
<dbReference type="STRING" id="1452487.AVW16_13460"/>